<accession>A0ABR3BGR9</accession>
<dbReference type="EMBL" id="JBCLYO010000001">
    <property type="protein sequence ID" value="KAL0097517.1"/>
    <property type="molecule type" value="Genomic_DNA"/>
</dbReference>
<sequence>MNNSNQQNPHQNPHLHHSNGVDAPPFNSTDRIEMIVQEEADVVGYEAQSNSQHQQHEAGGVGGMGGGDPYVDKITSSLWRRAAQIQSTLGSLTGKEDWEEAGRRKELEAQDMYREAQARAEAHEPSWAHGEYERWMGKLEQAVGHVSGDTDMEARARQRVQNGTDEVERATE</sequence>
<evidence type="ECO:0000256" key="1">
    <source>
        <dbReference type="SAM" id="MobiDB-lite"/>
    </source>
</evidence>
<reference evidence="2 3" key="1">
    <citation type="submission" date="2024-04" db="EMBL/GenBank/DDBJ databases">
        <title>Symmetric and asymmetric DNA N6-adenine methylation regulates different biological responses in Mucorales.</title>
        <authorList>
            <consortium name="Lawrence Berkeley National Laboratory"/>
            <person name="Lax C."/>
            <person name="Mondo S.J."/>
            <person name="Osorio-Concepcion M."/>
            <person name="Muszewska A."/>
            <person name="Corrochano-Luque M."/>
            <person name="Gutierrez G."/>
            <person name="Riley R."/>
            <person name="Lipzen A."/>
            <person name="Guo J."/>
            <person name="Hundley H."/>
            <person name="Amirebrahimi M."/>
            <person name="Ng V."/>
            <person name="Lorenzo-Gutierrez D."/>
            <person name="Binder U."/>
            <person name="Yang J."/>
            <person name="Song Y."/>
            <person name="Canovas D."/>
            <person name="Navarro E."/>
            <person name="Freitag M."/>
            <person name="Gabaldon T."/>
            <person name="Grigoriev I.V."/>
            <person name="Corrochano L.M."/>
            <person name="Nicolas F.E."/>
            <person name="Garre V."/>
        </authorList>
    </citation>
    <scope>NUCLEOTIDE SEQUENCE [LARGE SCALE GENOMIC DNA]</scope>
    <source>
        <strain evidence="2 3">L51</strain>
    </source>
</reference>
<protein>
    <submittedName>
        <fullName evidence="2">Uncharacterized protein</fullName>
    </submittedName>
</protein>
<dbReference type="Proteomes" id="UP001448207">
    <property type="component" value="Unassembled WGS sequence"/>
</dbReference>
<feature type="compositionally biased region" description="Gly residues" evidence="1">
    <location>
        <begin position="59"/>
        <end position="68"/>
    </location>
</feature>
<evidence type="ECO:0000313" key="2">
    <source>
        <dbReference type="EMBL" id="KAL0097517.1"/>
    </source>
</evidence>
<organism evidence="2 3">
    <name type="scientific">Phycomyces blakesleeanus</name>
    <dbReference type="NCBI Taxonomy" id="4837"/>
    <lineage>
        <taxon>Eukaryota</taxon>
        <taxon>Fungi</taxon>
        <taxon>Fungi incertae sedis</taxon>
        <taxon>Mucoromycota</taxon>
        <taxon>Mucoromycotina</taxon>
        <taxon>Mucoromycetes</taxon>
        <taxon>Mucorales</taxon>
        <taxon>Phycomycetaceae</taxon>
        <taxon>Phycomyces</taxon>
    </lineage>
</organism>
<keyword evidence="3" id="KW-1185">Reference proteome</keyword>
<feature type="region of interest" description="Disordered" evidence="1">
    <location>
        <begin position="145"/>
        <end position="172"/>
    </location>
</feature>
<feature type="compositionally biased region" description="Low complexity" evidence="1">
    <location>
        <begin position="1"/>
        <end position="12"/>
    </location>
</feature>
<feature type="region of interest" description="Disordered" evidence="1">
    <location>
        <begin position="1"/>
        <end position="31"/>
    </location>
</feature>
<gene>
    <name evidence="2" type="ORF">J3Q64DRAFT_1713665</name>
</gene>
<comment type="caution">
    <text evidence="2">The sequence shown here is derived from an EMBL/GenBank/DDBJ whole genome shotgun (WGS) entry which is preliminary data.</text>
</comment>
<feature type="region of interest" description="Disordered" evidence="1">
    <location>
        <begin position="45"/>
        <end position="68"/>
    </location>
</feature>
<evidence type="ECO:0000313" key="3">
    <source>
        <dbReference type="Proteomes" id="UP001448207"/>
    </source>
</evidence>
<proteinExistence type="predicted"/>
<name>A0ABR3BGR9_PHYBL</name>